<organism evidence="3 4">
    <name type="scientific">Favolaschia claudopus</name>
    <dbReference type="NCBI Taxonomy" id="2862362"/>
    <lineage>
        <taxon>Eukaryota</taxon>
        <taxon>Fungi</taxon>
        <taxon>Dikarya</taxon>
        <taxon>Basidiomycota</taxon>
        <taxon>Agaricomycotina</taxon>
        <taxon>Agaricomycetes</taxon>
        <taxon>Agaricomycetidae</taxon>
        <taxon>Agaricales</taxon>
        <taxon>Marasmiineae</taxon>
        <taxon>Mycenaceae</taxon>
        <taxon>Favolaschia</taxon>
    </lineage>
</organism>
<dbReference type="Proteomes" id="UP001362999">
    <property type="component" value="Unassembled WGS sequence"/>
</dbReference>
<gene>
    <name evidence="3" type="ORF">R3P38DRAFT_2890283</name>
</gene>
<dbReference type="InterPro" id="IPR011009">
    <property type="entry name" value="Kinase-like_dom_sf"/>
</dbReference>
<dbReference type="SMART" id="SM00220">
    <property type="entry name" value="S_TKc"/>
    <property type="match status" value="1"/>
</dbReference>
<accession>A0AAW0CTI4</accession>
<evidence type="ECO:0000256" key="1">
    <source>
        <dbReference type="SAM" id="MobiDB-lite"/>
    </source>
</evidence>
<dbReference type="EMBL" id="JAWWNJ010000013">
    <property type="protein sequence ID" value="KAK7042396.1"/>
    <property type="molecule type" value="Genomic_DNA"/>
</dbReference>
<dbReference type="PANTHER" id="PTHR38248">
    <property type="entry name" value="FUNK1 6"/>
    <property type="match status" value="1"/>
</dbReference>
<dbReference type="Pfam" id="PF17667">
    <property type="entry name" value="Pkinase_fungal"/>
    <property type="match status" value="2"/>
</dbReference>
<sequence length="680" mass="77085">MEPETVSGVPQLPLDFFLDNILPPSAQWHTLVENRLVDEGHIVAGQWHCASSHSTPPERERDLLSIVETILSTAQRLAPHSATCRLVVASPTPNSKQSPALDAQFEIVGTTPFPIAVPWRLESMRGPEDFNEEEMIWSCQDVLSRDPCRRFSYGITIEHDELRLWFFSRAHELVSTLFDGIAGIHNLIRVVLRLAFATPEQLGYDMTVSHFETPDRAHIRLTVGDSVYITTRLLSDHGKGSICGRATRVWEAYREDDPKRTSVALKDVWVAVDAVQEGHQLLELHEKLRGLKLHPGLPHPPERYFLTLVEHNFVQTSDGVDDDTLLMTRGATPQGLSFRCLKHYRIVFEEVGTPIHRLETLSEVMRSLADAIRALQLLHQLGLVHRDVSAGNILVVDGVGRLTDLEFMRSYRERNSSLADRCIGTPNFTSGEVATGTYRYFADSFKPGVPVNLERPPFRYNPFHDVESTFWIAAWTIFYHRRTDPRLKNFYDLHFPEHFTADTWDHRMATISWGFLSLKEPDPLAPVMNILDDARHQLHWEYAKFEGDLATQYSRSQQEVVPPLTDSPFDAIHSIFIAEYEKAALQCEDITLAFPGAPKRKATPHPSPHSPVNAVDVDVLRVDSPEPPAKKLKSISPRRPPTTRSSGGRHRARSSNTRPTRQSARLAEKKRSPTRTHATR</sequence>
<dbReference type="InterPro" id="IPR040976">
    <property type="entry name" value="Pkinase_fungal"/>
</dbReference>
<comment type="caution">
    <text evidence="3">The sequence shown here is derived from an EMBL/GenBank/DDBJ whole genome shotgun (WGS) entry which is preliminary data.</text>
</comment>
<dbReference type="PROSITE" id="PS00109">
    <property type="entry name" value="PROTEIN_KINASE_TYR"/>
    <property type="match status" value="1"/>
</dbReference>
<dbReference type="InterPro" id="IPR008266">
    <property type="entry name" value="Tyr_kinase_AS"/>
</dbReference>
<dbReference type="SUPFAM" id="SSF56112">
    <property type="entry name" value="Protein kinase-like (PK-like)"/>
    <property type="match status" value="1"/>
</dbReference>
<dbReference type="PANTHER" id="PTHR38248:SF2">
    <property type="entry name" value="FUNK1 11"/>
    <property type="match status" value="1"/>
</dbReference>
<dbReference type="AlphaFoldDB" id="A0AAW0CTI4"/>
<dbReference type="GO" id="GO:0004672">
    <property type="term" value="F:protein kinase activity"/>
    <property type="evidence" value="ECO:0007669"/>
    <property type="project" value="InterPro"/>
</dbReference>
<dbReference type="Gene3D" id="1.10.510.10">
    <property type="entry name" value="Transferase(Phosphotransferase) domain 1"/>
    <property type="match status" value="1"/>
</dbReference>
<reference evidence="3 4" key="1">
    <citation type="journal article" date="2024" name="J Genomics">
        <title>Draft genome sequencing and assembly of Favolaschia claudopus CIRM-BRFM 2984 isolated from oak limbs.</title>
        <authorList>
            <person name="Navarro D."/>
            <person name="Drula E."/>
            <person name="Chaduli D."/>
            <person name="Cazenave R."/>
            <person name="Ahrendt S."/>
            <person name="Wang J."/>
            <person name="Lipzen A."/>
            <person name="Daum C."/>
            <person name="Barry K."/>
            <person name="Grigoriev I.V."/>
            <person name="Favel A."/>
            <person name="Rosso M.N."/>
            <person name="Martin F."/>
        </authorList>
    </citation>
    <scope>NUCLEOTIDE SEQUENCE [LARGE SCALE GENOMIC DNA]</scope>
    <source>
        <strain evidence="3 4">CIRM-BRFM 2984</strain>
    </source>
</reference>
<proteinExistence type="predicted"/>
<name>A0AAW0CTI4_9AGAR</name>
<protein>
    <recommendedName>
        <fullName evidence="2">Protein kinase domain-containing protein</fullName>
    </recommendedName>
</protein>
<dbReference type="InterPro" id="IPR000719">
    <property type="entry name" value="Prot_kinase_dom"/>
</dbReference>
<evidence type="ECO:0000313" key="4">
    <source>
        <dbReference type="Proteomes" id="UP001362999"/>
    </source>
</evidence>
<keyword evidence="4" id="KW-1185">Reference proteome</keyword>
<dbReference type="PROSITE" id="PS50011">
    <property type="entry name" value="PROTEIN_KINASE_DOM"/>
    <property type="match status" value="1"/>
</dbReference>
<feature type="region of interest" description="Disordered" evidence="1">
    <location>
        <begin position="624"/>
        <end position="680"/>
    </location>
</feature>
<evidence type="ECO:0000259" key="2">
    <source>
        <dbReference type="PROSITE" id="PS50011"/>
    </source>
</evidence>
<evidence type="ECO:0000313" key="3">
    <source>
        <dbReference type="EMBL" id="KAK7042396.1"/>
    </source>
</evidence>
<feature type="domain" description="Protein kinase" evidence="2">
    <location>
        <begin position="231"/>
        <end position="539"/>
    </location>
</feature>
<dbReference type="GO" id="GO:0005524">
    <property type="term" value="F:ATP binding"/>
    <property type="evidence" value="ECO:0007669"/>
    <property type="project" value="InterPro"/>
</dbReference>